<comment type="similarity">
    <text evidence="4">In the C-terminal section; belongs to the transpeptidase family.</text>
</comment>
<comment type="caution">
    <text evidence="31">The sequence shown here is derived from an EMBL/GenBank/DDBJ whole genome shotgun (WGS) entry which is preliminary data.</text>
</comment>
<evidence type="ECO:0000256" key="17">
    <source>
        <dbReference type="ARBA" id="ARBA00022984"/>
    </source>
</evidence>
<dbReference type="GO" id="GO:0046677">
    <property type="term" value="P:response to antibiotic"/>
    <property type="evidence" value="ECO:0007669"/>
    <property type="project" value="UniProtKB-KW"/>
</dbReference>
<evidence type="ECO:0000256" key="13">
    <source>
        <dbReference type="ARBA" id="ARBA00022692"/>
    </source>
</evidence>
<keyword evidence="22" id="KW-0961">Cell wall biogenesis/degradation</keyword>
<evidence type="ECO:0000256" key="20">
    <source>
        <dbReference type="ARBA" id="ARBA00023251"/>
    </source>
</evidence>
<dbReference type="InterPro" id="IPR036950">
    <property type="entry name" value="PBP_transglycosylase"/>
</dbReference>
<dbReference type="SUPFAM" id="SSF56601">
    <property type="entry name" value="beta-lactamase/transpeptidase-like"/>
    <property type="match status" value="1"/>
</dbReference>
<name>A0A8I0A8T9_9CLOT</name>
<evidence type="ECO:0000256" key="22">
    <source>
        <dbReference type="ARBA" id="ARBA00023316"/>
    </source>
</evidence>
<organism evidence="31 32">
    <name type="scientific">Clostridium lentum</name>
    <dbReference type="NCBI Taxonomy" id="2763037"/>
    <lineage>
        <taxon>Bacteria</taxon>
        <taxon>Bacillati</taxon>
        <taxon>Bacillota</taxon>
        <taxon>Clostridia</taxon>
        <taxon>Eubacteriales</taxon>
        <taxon>Clostridiaceae</taxon>
        <taxon>Clostridium</taxon>
    </lineage>
</organism>
<dbReference type="SUPFAM" id="SSF53955">
    <property type="entry name" value="Lysozyme-like"/>
    <property type="match status" value="1"/>
</dbReference>
<dbReference type="Pfam" id="PF00912">
    <property type="entry name" value="Transgly"/>
    <property type="match status" value="1"/>
</dbReference>
<dbReference type="Gene3D" id="3.40.710.10">
    <property type="entry name" value="DD-peptidase/beta-lactamase superfamily"/>
    <property type="match status" value="1"/>
</dbReference>
<feature type="region of interest" description="Disordered" evidence="27">
    <location>
        <begin position="861"/>
        <end position="892"/>
    </location>
</feature>
<dbReference type="RefSeq" id="WP_186835603.1">
    <property type="nucleotide sequence ID" value="NZ_JACOOQ010000025.1"/>
</dbReference>
<feature type="domain" description="Penicillin-binding protein transpeptidase" evidence="29">
    <location>
        <begin position="396"/>
        <end position="664"/>
    </location>
</feature>
<evidence type="ECO:0000256" key="18">
    <source>
        <dbReference type="ARBA" id="ARBA00022989"/>
    </source>
</evidence>
<keyword evidence="13 28" id="KW-0812">Transmembrane</keyword>
<evidence type="ECO:0000256" key="23">
    <source>
        <dbReference type="ARBA" id="ARBA00034000"/>
    </source>
</evidence>
<feature type="compositionally biased region" description="Low complexity" evidence="27">
    <location>
        <begin position="863"/>
        <end position="889"/>
    </location>
</feature>
<evidence type="ECO:0000259" key="30">
    <source>
        <dbReference type="Pfam" id="PF00912"/>
    </source>
</evidence>
<evidence type="ECO:0000256" key="24">
    <source>
        <dbReference type="ARBA" id="ARBA00044770"/>
    </source>
</evidence>
<evidence type="ECO:0000256" key="9">
    <source>
        <dbReference type="ARBA" id="ARBA00022645"/>
    </source>
</evidence>
<accession>A0A8I0A8T9</accession>
<keyword evidence="14" id="KW-0378">Hydrolase</keyword>
<evidence type="ECO:0000256" key="21">
    <source>
        <dbReference type="ARBA" id="ARBA00023268"/>
    </source>
</evidence>
<comment type="function">
    <text evidence="1">Cell wall formation. Synthesis of cross-linked peptidoglycan from the lipid intermediates. The enzyme has a penicillin-insensitive transglycosylase N-terminal domain (formation of linear glycan strands) and a penicillin-sensitive transpeptidase C-terminal domain (cross-linking of the peptide subunits).</text>
</comment>
<feature type="domain" description="Glycosyl transferase family 51" evidence="30">
    <location>
        <begin position="85"/>
        <end position="277"/>
    </location>
</feature>
<keyword evidence="16" id="KW-0735">Signal-anchor</keyword>
<evidence type="ECO:0000313" key="31">
    <source>
        <dbReference type="EMBL" id="MBC5641145.1"/>
    </source>
</evidence>
<keyword evidence="10" id="KW-0645">Protease</keyword>
<dbReference type="GO" id="GO:0005886">
    <property type="term" value="C:plasma membrane"/>
    <property type="evidence" value="ECO:0007669"/>
    <property type="project" value="UniProtKB-SubCell"/>
</dbReference>
<dbReference type="GO" id="GO:0030288">
    <property type="term" value="C:outer membrane-bounded periplasmic space"/>
    <property type="evidence" value="ECO:0007669"/>
    <property type="project" value="TreeGrafter"/>
</dbReference>
<evidence type="ECO:0000256" key="2">
    <source>
        <dbReference type="ARBA" id="ARBA00004401"/>
    </source>
</evidence>
<dbReference type="EC" id="3.4.16.4" evidence="6"/>
<evidence type="ECO:0000256" key="14">
    <source>
        <dbReference type="ARBA" id="ARBA00022801"/>
    </source>
</evidence>
<comment type="similarity">
    <text evidence="5">In the N-terminal section; belongs to the glycosyltransferase 51 family.</text>
</comment>
<comment type="catalytic activity">
    <reaction evidence="23">
        <text>Preferential cleavage: (Ac)2-L-Lys-D-Ala-|-D-Ala. Also transpeptidation of peptidyl-alanyl moieties that are N-acyl substituents of D-alanine.</text>
        <dbReference type="EC" id="3.4.16.4"/>
    </reaction>
</comment>
<sequence length="903" mass="99238">MATNKKSNGSVENRNTTDSKKTNKKKTSKVKRFFKYFFLTVVMLGLIGLVVGLGYIFAVVKTAPDLDVNSILNLNQPSMLYDDAGEFIDNLPTQEERYVISYDEMPQNLVNAYISIEDERFRNHKGIDVRRIIGAALRDVLVIIKGKGGVHGASTITQQLVKNTVLIDEASSEDTALDSINRKIKEIYLSLQLEKKLTKNQIVEAYLNTIPLGGYVYGVEAASLSYFNKPAKDLTLPECAYLAGITQAPSYYSAYNTEEEDYPNTYLDRTKAVLMKMLELHYITQEEYNEAYAFVDSNSFEFNAAEISYSVDYEWFVYPALDQVRSDLKEKYKYTDEEISKLFVNGGLKIYTTMNRTMQDGVQAVLDDRSNLDVKINGSYSEEPLTNEGVYMLQSAATVMDYKTGEVKALIGGRGKQPANSLNRAYDDLKSIASNTKPLTVYGPAIDTKNYTAATPIDDSPLTNEELSNFGYSFQPTNWNGVYDGLITPREAIMYSKNITSLKVVYNLGLSTALEYGKKSGLIYNSESSKSIATLALGEFNNDPSDRDGGNTTILASAYGSFGNKGIRTEAILYTKVIDSTGKVILDKTADTTKLFSEETAYIMYDILKGPVTGFDAGGAKFGDIPVAGKSGTTDNSDSFWFSGLTPYYSASVWIGYDMPTKLNGYSSSAASLWGDVMGVVHQGLSYKEIEKPSTVVTATVCRDSGKLATDLCAQDQRGNRVRTEYFIEGTQPTTACDVHVTAKVNSTNNKLATASTPVRNIVTKVFIKKLNPNSATTDYPYVLPTEYDNSSGSQTISLSSLGLSKNMDLYDAIKILNENEISYTISGESISGSITSGQYTVKNFKSTIKAGESVSLTVAKASSSNNNSNNNNHSNNYDSNNNGNSNGSALDELEDDLNSILH</sequence>
<evidence type="ECO:0000256" key="26">
    <source>
        <dbReference type="ARBA" id="ARBA00060592"/>
    </source>
</evidence>
<evidence type="ECO:0000256" key="6">
    <source>
        <dbReference type="ARBA" id="ARBA00012448"/>
    </source>
</evidence>
<evidence type="ECO:0000256" key="4">
    <source>
        <dbReference type="ARBA" id="ARBA00007090"/>
    </source>
</evidence>
<evidence type="ECO:0000256" key="19">
    <source>
        <dbReference type="ARBA" id="ARBA00023136"/>
    </source>
</evidence>
<keyword evidence="9" id="KW-0121">Carboxypeptidase</keyword>
<keyword evidence="19 28" id="KW-0472">Membrane</keyword>
<dbReference type="Proteomes" id="UP000662088">
    <property type="component" value="Unassembled WGS sequence"/>
</dbReference>
<keyword evidence="15" id="KW-0133">Cell shape</keyword>
<evidence type="ECO:0000256" key="11">
    <source>
        <dbReference type="ARBA" id="ARBA00022676"/>
    </source>
</evidence>
<protein>
    <recommendedName>
        <fullName evidence="7">Penicillin-binding protein 1A</fullName>
        <ecNumber evidence="24">2.4.99.28</ecNumber>
        <ecNumber evidence="6">3.4.16.4</ecNumber>
    </recommendedName>
</protein>
<evidence type="ECO:0000256" key="15">
    <source>
        <dbReference type="ARBA" id="ARBA00022960"/>
    </source>
</evidence>
<comment type="pathway">
    <text evidence="26">Glycan biosynthesis.</text>
</comment>
<keyword evidence="12" id="KW-0808">Transferase</keyword>
<dbReference type="GO" id="GO:0006508">
    <property type="term" value="P:proteolysis"/>
    <property type="evidence" value="ECO:0007669"/>
    <property type="project" value="UniProtKB-KW"/>
</dbReference>
<evidence type="ECO:0000256" key="27">
    <source>
        <dbReference type="SAM" id="MobiDB-lite"/>
    </source>
</evidence>
<dbReference type="GO" id="GO:0008955">
    <property type="term" value="F:peptidoglycan glycosyltransferase activity"/>
    <property type="evidence" value="ECO:0007669"/>
    <property type="project" value="UniProtKB-EC"/>
</dbReference>
<dbReference type="GO" id="GO:0071555">
    <property type="term" value="P:cell wall organization"/>
    <property type="evidence" value="ECO:0007669"/>
    <property type="project" value="UniProtKB-KW"/>
</dbReference>
<dbReference type="UniPathway" id="UPA00219"/>
<evidence type="ECO:0000256" key="28">
    <source>
        <dbReference type="SAM" id="Phobius"/>
    </source>
</evidence>
<keyword evidence="32" id="KW-1185">Reference proteome</keyword>
<dbReference type="PANTHER" id="PTHR32282:SF11">
    <property type="entry name" value="PENICILLIN-BINDING PROTEIN 1B"/>
    <property type="match status" value="1"/>
</dbReference>
<dbReference type="GO" id="GO:0008360">
    <property type="term" value="P:regulation of cell shape"/>
    <property type="evidence" value="ECO:0007669"/>
    <property type="project" value="UniProtKB-KW"/>
</dbReference>
<keyword evidence="21" id="KW-0511">Multifunctional enzyme</keyword>
<dbReference type="EMBL" id="JACOOQ010000025">
    <property type="protein sequence ID" value="MBC5641145.1"/>
    <property type="molecule type" value="Genomic_DNA"/>
</dbReference>
<evidence type="ECO:0000256" key="8">
    <source>
        <dbReference type="ARBA" id="ARBA00022475"/>
    </source>
</evidence>
<dbReference type="GO" id="GO:0008658">
    <property type="term" value="F:penicillin binding"/>
    <property type="evidence" value="ECO:0007669"/>
    <property type="project" value="InterPro"/>
</dbReference>
<reference evidence="31" key="1">
    <citation type="submission" date="2020-08" db="EMBL/GenBank/DDBJ databases">
        <title>Genome public.</title>
        <authorList>
            <person name="Liu C."/>
            <person name="Sun Q."/>
        </authorList>
    </citation>
    <scope>NUCLEOTIDE SEQUENCE</scope>
    <source>
        <strain evidence="31">NSJ-42</strain>
    </source>
</reference>
<feature type="region of interest" description="Disordered" evidence="27">
    <location>
        <begin position="1"/>
        <end position="24"/>
    </location>
</feature>
<dbReference type="InterPro" id="IPR001264">
    <property type="entry name" value="Glyco_trans_51"/>
</dbReference>
<proteinExistence type="inferred from homology"/>
<evidence type="ECO:0000256" key="1">
    <source>
        <dbReference type="ARBA" id="ARBA00002624"/>
    </source>
</evidence>
<dbReference type="GO" id="GO:0009002">
    <property type="term" value="F:serine-type D-Ala-D-Ala carboxypeptidase activity"/>
    <property type="evidence" value="ECO:0007669"/>
    <property type="project" value="UniProtKB-EC"/>
</dbReference>
<dbReference type="GO" id="GO:0009252">
    <property type="term" value="P:peptidoglycan biosynthetic process"/>
    <property type="evidence" value="ECO:0007669"/>
    <property type="project" value="UniProtKB-UniPathway"/>
</dbReference>
<keyword evidence="8" id="KW-1003">Cell membrane</keyword>
<feature type="transmembrane region" description="Helical" evidence="28">
    <location>
        <begin position="33"/>
        <end position="58"/>
    </location>
</feature>
<dbReference type="EC" id="2.4.99.28" evidence="24"/>
<keyword evidence="17" id="KW-0573">Peptidoglycan synthesis</keyword>
<evidence type="ECO:0000256" key="12">
    <source>
        <dbReference type="ARBA" id="ARBA00022679"/>
    </source>
</evidence>
<evidence type="ECO:0000313" key="32">
    <source>
        <dbReference type="Proteomes" id="UP000662088"/>
    </source>
</evidence>
<evidence type="ECO:0000256" key="25">
    <source>
        <dbReference type="ARBA" id="ARBA00049902"/>
    </source>
</evidence>
<dbReference type="AlphaFoldDB" id="A0A8I0A8T9"/>
<dbReference type="Gene3D" id="1.10.3810.10">
    <property type="entry name" value="Biosynthetic peptidoglycan transglycosylase-like"/>
    <property type="match status" value="1"/>
</dbReference>
<keyword evidence="11" id="KW-0328">Glycosyltransferase</keyword>
<evidence type="ECO:0000256" key="16">
    <source>
        <dbReference type="ARBA" id="ARBA00022968"/>
    </source>
</evidence>
<dbReference type="FunFam" id="1.10.3810.10:FF:000001">
    <property type="entry name" value="Penicillin-binding protein 1A"/>
    <property type="match status" value="1"/>
</dbReference>
<evidence type="ECO:0000259" key="29">
    <source>
        <dbReference type="Pfam" id="PF00905"/>
    </source>
</evidence>
<keyword evidence="20" id="KW-0046">Antibiotic resistance</keyword>
<evidence type="ECO:0000256" key="10">
    <source>
        <dbReference type="ARBA" id="ARBA00022670"/>
    </source>
</evidence>
<keyword evidence="18 28" id="KW-1133">Transmembrane helix</keyword>
<evidence type="ECO:0000256" key="5">
    <source>
        <dbReference type="ARBA" id="ARBA00007739"/>
    </source>
</evidence>
<dbReference type="InterPro" id="IPR012338">
    <property type="entry name" value="Beta-lactam/transpept-like"/>
</dbReference>
<dbReference type="InterPro" id="IPR001460">
    <property type="entry name" value="PCN-bd_Tpept"/>
</dbReference>
<comment type="subcellular location">
    <subcellularLocation>
        <location evidence="2">Cell membrane</location>
        <topology evidence="2">Single-pass type II membrane protein</topology>
    </subcellularLocation>
</comment>
<dbReference type="InterPro" id="IPR050396">
    <property type="entry name" value="Glycosyltr_51/Transpeptidase"/>
</dbReference>
<evidence type="ECO:0000256" key="7">
    <source>
        <dbReference type="ARBA" id="ARBA00018638"/>
    </source>
</evidence>
<gene>
    <name evidence="31" type="ORF">H8R92_12130</name>
</gene>
<comment type="pathway">
    <text evidence="3">Cell wall biogenesis; peptidoglycan biosynthesis.</text>
</comment>
<feature type="compositionally biased region" description="Polar residues" evidence="27">
    <location>
        <begin position="1"/>
        <end position="13"/>
    </location>
</feature>
<dbReference type="InterPro" id="IPR023346">
    <property type="entry name" value="Lysozyme-like_dom_sf"/>
</dbReference>
<dbReference type="PANTHER" id="PTHR32282">
    <property type="entry name" value="BINDING PROTEIN TRANSPEPTIDASE, PUTATIVE-RELATED"/>
    <property type="match status" value="1"/>
</dbReference>
<comment type="catalytic activity">
    <reaction evidence="25">
        <text>[GlcNAc-(1-&gt;4)-Mur2Ac(oyl-L-Ala-gamma-D-Glu-L-Lys-D-Ala-D-Ala)](n)-di-trans,octa-cis-undecaprenyl diphosphate + beta-D-GlcNAc-(1-&gt;4)-Mur2Ac(oyl-L-Ala-gamma-D-Glu-L-Lys-D-Ala-D-Ala)-di-trans,octa-cis-undecaprenyl diphosphate = [GlcNAc-(1-&gt;4)-Mur2Ac(oyl-L-Ala-gamma-D-Glu-L-Lys-D-Ala-D-Ala)](n+1)-di-trans,octa-cis-undecaprenyl diphosphate + di-trans,octa-cis-undecaprenyl diphosphate + H(+)</text>
        <dbReference type="Rhea" id="RHEA:23708"/>
        <dbReference type="Rhea" id="RHEA-COMP:9602"/>
        <dbReference type="Rhea" id="RHEA-COMP:9603"/>
        <dbReference type="ChEBI" id="CHEBI:15378"/>
        <dbReference type="ChEBI" id="CHEBI:58405"/>
        <dbReference type="ChEBI" id="CHEBI:60033"/>
        <dbReference type="ChEBI" id="CHEBI:78435"/>
        <dbReference type="EC" id="2.4.99.28"/>
    </reaction>
</comment>
<evidence type="ECO:0000256" key="3">
    <source>
        <dbReference type="ARBA" id="ARBA00004752"/>
    </source>
</evidence>
<dbReference type="Pfam" id="PF00905">
    <property type="entry name" value="Transpeptidase"/>
    <property type="match status" value="1"/>
</dbReference>